<dbReference type="GO" id="GO:0036444">
    <property type="term" value="P:calcium import into the mitochondrion"/>
    <property type="evidence" value="ECO:0007669"/>
    <property type="project" value="TreeGrafter"/>
</dbReference>
<evidence type="ECO:0000256" key="3">
    <source>
        <dbReference type="ARBA" id="ARBA00022448"/>
    </source>
</evidence>
<evidence type="ECO:0000256" key="8">
    <source>
        <dbReference type="ARBA" id="ARBA00023065"/>
    </source>
</evidence>
<accession>A0A199V760</accession>
<feature type="transmembrane region" description="Helical" evidence="11">
    <location>
        <begin position="283"/>
        <end position="303"/>
    </location>
</feature>
<evidence type="ECO:0000259" key="12">
    <source>
        <dbReference type="Pfam" id="PF04678"/>
    </source>
</evidence>
<evidence type="ECO:0000256" key="7">
    <source>
        <dbReference type="ARBA" id="ARBA00022989"/>
    </source>
</evidence>
<feature type="compositionally biased region" description="Low complexity" evidence="10">
    <location>
        <begin position="386"/>
        <end position="401"/>
    </location>
</feature>
<evidence type="ECO:0000313" key="14">
    <source>
        <dbReference type="Proteomes" id="UP000092600"/>
    </source>
</evidence>
<keyword evidence="5 11" id="KW-0812">Transmembrane</keyword>
<reference evidence="13 14" key="1">
    <citation type="journal article" date="2016" name="DNA Res.">
        <title>The draft genome of MD-2 pineapple using hybrid error correction of long reads.</title>
        <authorList>
            <person name="Redwan R.M."/>
            <person name="Saidin A."/>
            <person name="Kumar S.V."/>
        </authorList>
    </citation>
    <scope>NUCLEOTIDE SEQUENCE [LARGE SCALE GENOMIC DNA]</scope>
    <source>
        <strain evidence="14">cv. MD2</strain>
        <tissue evidence="13">Leaf</tissue>
    </source>
</reference>
<evidence type="ECO:0000256" key="2">
    <source>
        <dbReference type="ARBA" id="ARBA00005653"/>
    </source>
</evidence>
<dbReference type="InterPro" id="IPR039055">
    <property type="entry name" value="MCU_fam"/>
</dbReference>
<dbReference type="InterPro" id="IPR006769">
    <property type="entry name" value="MCU_C"/>
</dbReference>
<dbReference type="PANTHER" id="PTHR13462">
    <property type="entry name" value="CALCIUM UNIPORTER PROTEIN, MITOCHONDRIAL"/>
    <property type="match status" value="1"/>
</dbReference>
<sequence length="401" mass="44777">MALLRKTLAQRLSRIARICSPVSQIRSPTAAEGNRRRHLLPGAADEPGIVRRFLQKRPIFEPALPPDRAPFLPSGDRLAERIRGLSPGRIRLDGLAPPPPQIAPAAEEERGVTVEEARKVLRAAQMEAARARLRAIPGSVVPYAEFLRVCCDASSSELGLGIARSLDESGSVIVLGDSVFLRPELVRSSSSSYLPPPPPLLPPSRFLFSYYSVVEAFKGKTPNKHRIVKSSPLQVIKAIENVVPLPTPNRNCRNDPRREELRAMEATKAEIDRIAAAQVRRELWAGLGFLVVQTAGFMRLTFWELSWDVMEPICFYVTSVYFMAGYAFFLRTSRDPSFEGFFESRFSAKQKRLMRARSFDLDRFNELRRACPLPPALPPDHSQPIHSSSSSSSSYSCHCCH</sequence>
<evidence type="ECO:0000313" key="13">
    <source>
        <dbReference type="EMBL" id="OAY72716.1"/>
    </source>
</evidence>
<evidence type="ECO:0000256" key="11">
    <source>
        <dbReference type="SAM" id="Phobius"/>
    </source>
</evidence>
<evidence type="ECO:0000256" key="1">
    <source>
        <dbReference type="ARBA" id="ARBA00004141"/>
    </source>
</evidence>
<dbReference type="Proteomes" id="UP000092600">
    <property type="component" value="Unassembled WGS sequence"/>
</dbReference>
<dbReference type="GO" id="GO:0005262">
    <property type="term" value="F:calcium channel activity"/>
    <property type="evidence" value="ECO:0007669"/>
    <property type="project" value="TreeGrafter"/>
</dbReference>
<comment type="similarity">
    <text evidence="2">Belongs to the MCU (TC 1.A.77) family.</text>
</comment>
<keyword evidence="3" id="KW-0813">Transport</keyword>
<dbReference type="GO" id="GO:1990246">
    <property type="term" value="C:uniplex complex"/>
    <property type="evidence" value="ECO:0007669"/>
    <property type="project" value="TreeGrafter"/>
</dbReference>
<keyword evidence="7 11" id="KW-1133">Transmembrane helix</keyword>
<name>A0A199V760_ANACO</name>
<dbReference type="GO" id="GO:0015292">
    <property type="term" value="F:uniporter activity"/>
    <property type="evidence" value="ECO:0007669"/>
    <property type="project" value="TreeGrafter"/>
</dbReference>
<dbReference type="AlphaFoldDB" id="A0A199V760"/>
<keyword evidence="9 11" id="KW-0472">Membrane</keyword>
<feature type="region of interest" description="Disordered" evidence="10">
    <location>
        <begin position="375"/>
        <end position="401"/>
    </location>
</feature>
<keyword evidence="6" id="KW-0106">Calcium</keyword>
<evidence type="ECO:0000256" key="6">
    <source>
        <dbReference type="ARBA" id="ARBA00022837"/>
    </source>
</evidence>
<proteinExistence type="inferred from homology"/>
<comment type="subcellular location">
    <subcellularLocation>
        <location evidence="1">Membrane</location>
        <topology evidence="1">Multi-pass membrane protein</topology>
    </subcellularLocation>
</comment>
<gene>
    <name evidence="13" type="ORF">ACMD2_03451</name>
</gene>
<feature type="region of interest" description="Disordered" evidence="10">
    <location>
        <begin position="89"/>
        <end position="109"/>
    </location>
</feature>
<keyword evidence="8" id="KW-0406">Ion transport</keyword>
<comment type="caution">
    <text evidence="13">The sequence shown here is derived from an EMBL/GenBank/DDBJ whole genome shotgun (WGS) entry which is preliminary data.</text>
</comment>
<organism evidence="13 14">
    <name type="scientific">Ananas comosus</name>
    <name type="common">Pineapple</name>
    <name type="synonym">Ananas ananas</name>
    <dbReference type="NCBI Taxonomy" id="4615"/>
    <lineage>
        <taxon>Eukaryota</taxon>
        <taxon>Viridiplantae</taxon>
        <taxon>Streptophyta</taxon>
        <taxon>Embryophyta</taxon>
        <taxon>Tracheophyta</taxon>
        <taxon>Spermatophyta</taxon>
        <taxon>Magnoliopsida</taxon>
        <taxon>Liliopsida</taxon>
        <taxon>Poales</taxon>
        <taxon>Bromeliaceae</taxon>
        <taxon>Bromelioideae</taxon>
        <taxon>Ananas</taxon>
    </lineage>
</organism>
<dbReference type="EMBL" id="LSRQ01002999">
    <property type="protein sequence ID" value="OAY72716.1"/>
    <property type="molecule type" value="Genomic_DNA"/>
</dbReference>
<evidence type="ECO:0000256" key="5">
    <source>
        <dbReference type="ARBA" id="ARBA00022692"/>
    </source>
</evidence>
<keyword evidence="4" id="KW-0109">Calcium transport</keyword>
<dbReference type="STRING" id="4615.A0A199V760"/>
<feature type="transmembrane region" description="Helical" evidence="11">
    <location>
        <begin position="309"/>
        <end position="329"/>
    </location>
</feature>
<evidence type="ECO:0000256" key="9">
    <source>
        <dbReference type="ARBA" id="ARBA00023136"/>
    </source>
</evidence>
<evidence type="ECO:0000256" key="4">
    <source>
        <dbReference type="ARBA" id="ARBA00022568"/>
    </source>
</evidence>
<evidence type="ECO:0000256" key="10">
    <source>
        <dbReference type="SAM" id="MobiDB-lite"/>
    </source>
</evidence>
<feature type="domain" description="Calcium uniporter protein C-terminal" evidence="12">
    <location>
        <begin position="160"/>
        <end position="367"/>
    </location>
</feature>
<protein>
    <submittedName>
        <fullName evidence="13">Calcium uniporter protein 2, mitochondrial</fullName>
    </submittedName>
</protein>
<dbReference type="Pfam" id="PF04678">
    <property type="entry name" value="MCU"/>
    <property type="match status" value="1"/>
</dbReference>
<dbReference type="PANTHER" id="PTHR13462:SF31">
    <property type="entry name" value="CALCIUM UNIPORTER PROTEIN 1, MITOCHONDRIAL"/>
    <property type="match status" value="1"/>
</dbReference>
<dbReference type="GO" id="GO:0051560">
    <property type="term" value="P:mitochondrial calcium ion homeostasis"/>
    <property type="evidence" value="ECO:0007669"/>
    <property type="project" value="InterPro"/>
</dbReference>